<organism evidence="2">
    <name type="scientific">Daucus carota subsp. sativus</name>
    <name type="common">Carrot</name>
    <dbReference type="NCBI Taxonomy" id="79200"/>
    <lineage>
        <taxon>Eukaryota</taxon>
        <taxon>Viridiplantae</taxon>
        <taxon>Streptophyta</taxon>
        <taxon>Embryophyta</taxon>
        <taxon>Tracheophyta</taxon>
        <taxon>Spermatophyta</taxon>
        <taxon>Magnoliopsida</taxon>
        <taxon>eudicotyledons</taxon>
        <taxon>Gunneridae</taxon>
        <taxon>Pentapetalae</taxon>
        <taxon>asterids</taxon>
        <taxon>campanulids</taxon>
        <taxon>Apiales</taxon>
        <taxon>Apiaceae</taxon>
        <taxon>Apioideae</taxon>
        <taxon>Scandiceae</taxon>
        <taxon>Daucinae</taxon>
        <taxon>Daucus</taxon>
        <taxon>Daucus sect. Daucus</taxon>
    </lineage>
</organism>
<evidence type="ECO:0000313" key="4">
    <source>
        <dbReference type="Proteomes" id="UP000077755"/>
    </source>
</evidence>
<evidence type="ECO:0000256" key="1">
    <source>
        <dbReference type="SAM" id="Phobius"/>
    </source>
</evidence>
<dbReference type="Proteomes" id="UP000077755">
    <property type="component" value="Chromosome 2"/>
</dbReference>
<feature type="transmembrane region" description="Helical" evidence="1">
    <location>
        <begin position="204"/>
        <end position="227"/>
    </location>
</feature>
<dbReference type="KEGG" id="dcr:108207856"/>
<dbReference type="OrthoDB" id="1914670at2759"/>
<dbReference type="EMBL" id="LNRQ01000002">
    <property type="protein sequence ID" value="KZN07550.1"/>
    <property type="molecule type" value="Genomic_DNA"/>
</dbReference>
<keyword evidence="1" id="KW-0812">Transmembrane</keyword>
<dbReference type="EMBL" id="CP093344">
    <property type="protein sequence ID" value="WOG90235.1"/>
    <property type="molecule type" value="Genomic_DNA"/>
</dbReference>
<evidence type="ECO:0000313" key="2">
    <source>
        <dbReference type="EMBL" id="KZN07550.1"/>
    </source>
</evidence>
<protein>
    <recommendedName>
        <fullName evidence="5">Transmembrane protein</fullName>
    </recommendedName>
</protein>
<accession>A0A166FAH6</accession>
<gene>
    <name evidence="2" type="ORF">DCAR_008387</name>
    <name evidence="3" type="ORF">DCAR_0209478</name>
</gene>
<evidence type="ECO:0008006" key="5">
    <source>
        <dbReference type="Google" id="ProtNLM"/>
    </source>
</evidence>
<sequence>MDHSNQRCIFFGVCSIVLILCAPLFCVLSLHSANGSQVKVFVEQLFVPAILNNSVSDYSLINSPAVFFILSLHDDTYDYMGVVYDNITIRFYYVAPIATTPIANYTWPGFYQKGDQHGSTIECSDYVYTRGISFAEVSTNVSEIVLRVDLATAFRFKYWWQWESSTHELSRQGDVKVSTVTGKKTAPTGIELSQHDSRNYYKPFMAFSIFFFPLLTLIWAGSLLYACSDD</sequence>
<evidence type="ECO:0000313" key="3">
    <source>
        <dbReference type="EMBL" id="WOG90235.1"/>
    </source>
</evidence>
<dbReference type="Gramene" id="KZN07550">
    <property type="protein sequence ID" value="KZN07550"/>
    <property type="gene ID" value="DCAR_008387"/>
</dbReference>
<keyword evidence="1" id="KW-1133">Transmembrane helix</keyword>
<reference evidence="2" key="1">
    <citation type="journal article" date="2016" name="Nat. Genet.">
        <title>A high-quality carrot genome assembly provides new insights into carotenoid accumulation and asterid genome evolution.</title>
        <authorList>
            <person name="Iorizzo M."/>
            <person name="Ellison S."/>
            <person name="Senalik D."/>
            <person name="Zeng P."/>
            <person name="Satapoomin P."/>
            <person name="Huang J."/>
            <person name="Bowman M."/>
            <person name="Iovene M."/>
            <person name="Sanseverino W."/>
            <person name="Cavagnaro P."/>
            <person name="Yildiz M."/>
            <person name="Macko-Podgorni A."/>
            <person name="Moranska E."/>
            <person name="Grzebelus E."/>
            <person name="Grzebelus D."/>
            <person name="Ashrafi H."/>
            <person name="Zheng Z."/>
            <person name="Cheng S."/>
            <person name="Spooner D."/>
            <person name="Van Deynze A."/>
            <person name="Simon P."/>
        </authorList>
    </citation>
    <scope>NUCLEOTIDE SEQUENCE [LARGE SCALE GENOMIC DNA]</scope>
    <source>
        <tissue evidence="2">Leaf</tissue>
    </source>
</reference>
<name>A0A166FAH6_DAUCS</name>
<keyword evidence="1" id="KW-0472">Membrane</keyword>
<proteinExistence type="predicted"/>
<dbReference type="AlphaFoldDB" id="A0A166FAH6"/>
<feature type="transmembrane region" description="Helical" evidence="1">
    <location>
        <begin position="9"/>
        <end position="30"/>
    </location>
</feature>
<reference evidence="3" key="2">
    <citation type="submission" date="2022-03" db="EMBL/GenBank/DDBJ databases">
        <title>Draft title - Genomic analysis of global carrot germplasm unveils the trajectory of domestication and the origin of high carotenoid orange carrot.</title>
        <authorList>
            <person name="Iorizzo M."/>
            <person name="Ellison S."/>
            <person name="Senalik D."/>
            <person name="Macko-Podgorni A."/>
            <person name="Grzebelus D."/>
            <person name="Bostan H."/>
            <person name="Rolling W."/>
            <person name="Curaba J."/>
            <person name="Simon P."/>
        </authorList>
    </citation>
    <scope>NUCLEOTIDE SEQUENCE</scope>
    <source>
        <tissue evidence="3">Leaf</tissue>
    </source>
</reference>
<keyword evidence="4" id="KW-1185">Reference proteome</keyword>